<feature type="transmembrane region" description="Helical" evidence="8">
    <location>
        <begin position="213"/>
        <end position="233"/>
    </location>
</feature>
<evidence type="ECO:0000256" key="7">
    <source>
        <dbReference type="SAM" id="MobiDB-lite"/>
    </source>
</evidence>
<feature type="transmembrane region" description="Helical" evidence="8">
    <location>
        <begin position="273"/>
        <end position="291"/>
    </location>
</feature>
<evidence type="ECO:0000256" key="5">
    <source>
        <dbReference type="ARBA" id="ARBA00022989"/>
    </source>
</evidence>
<dbReference type="SUPFAM" id="SSF49344">
    <property type="entry name" value="CBD9-like"/>
    <property type="match status" value="1"/>
</dbReference>
<dbReference type="SMART" id="SM00664">
    <property type="entry name" value="DoH"/>
    <property type="match status" value="1"/>
</dbReference>
<name>A0A9P4YYI2_9HYPO</name>
<evidence type="ECO:0000313" key="10">
    <source>
        <dbReference type="EMBL" id="KAF4124018.1"/>
    </source>
</evidence>
<evidence type="ECO:0000313" key="11">
    <source>
        <dbReference type="Proteomes" id="UP000749293"/>
    </source>
</evidence>
<dbReference type="SMART" id="SM00665">
    <property type="entry name" value="B561"/>
    <property type="match status" value="1"/>
</dbReference>
<reference evidence="10" key="1">
    <citation type="submission" date="2020-03" db="EMBL/GenBank/DDBJ databases">
        <title>Site-based positive gene gene selection in Geosmithia morbida across the United States reveals a broad range of putative effectors and factors for local host and environmental adapation.</title>
        <authorList>
            <person name="Onufrak A."/>
            <person name="Murdoch R.W."/>
            <person name="Gazis R."/>
            <person name="Huff M."/>
            <person name="Staton M."/>
            <person name="Klingeman W."/>
            <person name="Hadziabdic D."/>
        </authorList>
    </citation>
    <scope>NUCLEOTIDE SEQUENCE</scope>
    <source>
        <strain evidence="10">1262</strain>
    </source>
</reference>
<dbReference type="AlphaFoldDB" id="A0A9P4YYI2"/>
<feature type="domain" description="DOMON" evidence="9">
    <location>
        <begin position="15"/>
        <end position="136"/>
    </location>
</feature>
<keyword evidence="11" id="KW-1185">Reference proteome</keyword>
<feature type="transmembrane region" description="Helical" evidence="8">
    <location>
        <begin position="340"/>
        <end position="363"/>
    </location>
</feature>
<dbReference type="PROSITE" id="PS50836">
    <property type="entry name" value="DOMON"/>
    <property type="match status" value="1"/>
</dbReference>
<feature type="compositionally biased region" description="Gly residues" evidence="7">
    <location>
        <begin position="190"/>
        <end position="201"/>
    </location>
</feature>
<dbReference type="Gene3D" id="1.20.120.1770">
    <property type="match status" value="1"/>
</dbReference>
<dbReference type="InterPro" id="IPR015920">
    <property type="entry name" value="Cellobiose_DH-like_cyt"/>
</dbReference>
<evidence type="ECO:0000256" key="8">
    <source>
        <dbReference type="SAM" id="Phobius"/>
    </source>
</evidence>
<keyword evidence="2" id="KW-0813">Transport</keyword>
<dbReference type="Gene3D" id="2.60.40.1210">
    <property type="entry name" value="Cellobiose dehydrogenase, cytochrome domain"/>
    <property type="match status" value="1"/>
</dbReference>
<gene>
    <name evidence="10" type="ORF">GMORB2_5734</name>
</gene>
<feature type="transmembrane region" description="Helical" evidence="8">
    <location>
        <begin position="245"/>
        <end position="267"/>
    </location>
</feature>
<protein>
    <submittedName>
        <fullName evidence="10">Integral membrane protein</fullName>
    </submittedName>
</protein>
<dbReference type="RefSeq" id="XP_035322670.1">
    <property type="nucleotide sequence ID" value="XM_035467704.1"/>
</dbReference>
<dbReference type="Pfam" id="PF16010">
    <property type="entry name" value="CDH-cyt"/>
    <property type="match status" value="1"/>
</dbReference>
<evidence type="ECO:0000256" key="4">
    <source>
        <dbReference type="ARBA" id="ARBA00022982"/>
    </source>
</evidence>
<keyword evidence="4" id="KW-0249">Electron transport</keyword>
<feature type="transmembrane region" description="Helical" evidence="8">
    <location>
        <begin position="311"/>
        <end position="328"/>
    </location>
</feature>
<dbReference type="Proteomes" id="UP000749293">
    <property type="component" value="Unassembled WGS sequence"/>
</dbReference>
<dbReference type="OrthoDB" id="19261at2759"/>
<proteinExistence type="predicted"/>
<evidence type="ECO:0000256" key="1">
    <source>
        <dbReference type="ARBA" id="ARBA00004370"/>
    </source>
</evidence>
<accession>A0A9P4YYI2</accession>
<evidence type="ECO:0000256" key="6">
    <source>
        <dbReference type="ARBA" id="ARBA00023136"/>
    </source>
</evidence>
<dbReference type="InterPro" id="IPR006593">
    <property type="entry name" value="Cyt_b561/ferric_Rdtase_TM"/>
</dbReference>
<comment type="caution">
    <text evidence="10">The sequence shown here is derived from an EMBL/GenBank/DDBJ whole genome shotgun (WGS) entry which is preliminary data.</text>
</comment>
<dbReference type="PANTHER" id="PTHR47797:SF4">
    <property type="entry name" value="DOMON DOMAIN-CONTAINING PROTEIN"/>
    <property type="match status" value="1"/>
</dbReference>
<keyword evidence="6 8" id="KW-0472">Membrane</keyword>
<dbReference type="EMBL" id="JAANYQ010000005">
    <property type="protein sequence ID" value="KAF4124018.1"/>
    <property type="molecule type" value="Genomic_DNA"/>
</dbReference>
<evidence type="ECO:0000256" key="2">
    <source>
        <dbReference type="ARBA" id="ARBA00022448"/>
    </source>
</evidence>
<dbReference type="PANTHER" id="PTHR47797">
    <property type="entry name" value="DEHYDROGENASE, PUTATIVE (AFU_ORTHOLOGUE AFUA_8G05805)-RELATED"/>
    <property type="match status" value="1"/>
</dbReference>
<keyword evidence="5 8" id="KW-1133">Transmembrane helix</keyword>
<evidence type="ECO:0000256" key="3">
    <source>
        <dbReference type="ARBA" id="ARBA00022692"/>
    </source>
</evidence>
<dbReference type="GO" id="GO:0016020">
    <property type="term" value="C:membrane"/>
    <property type="evidence" value="ECO:0007669"/>
    <property type="project" value="UniProtKB-SubCell"/>
</dbReference>
<keyword evidence="3 8" id="KW-0812">Transmembrane</keyword>
<sequence length="388" mass="40101">MGDVAVAAVASYEESGIRFRWGVPSESVDSADSGSLYFSIDAPVTKSWASLGIGSGMRGSSMFLVYTDGKGNVTLSTRLGTGHRMPRYASDSGATLVAGSGVHDGRMVANVRCSGSCSSGLDLGGTDSWIAAWVTGDALDTDDIEAPISIHDGVGIFDVDLSQAGIASDSNPFLGGSTGDSGDDDTGAVTSGGGGQGGGGGESHKTMVSAHGFIMSVAFLILYPLGAMVMPLFGKWIAHSAVQMVAYLAMWAGFSLGIVISHGLPLFSSPHKGLGVILVALLGLQPAFGWLHHRHFLKNRRRGLVSHVHIWYGRALVLVGMVNGGLGLQMAHEEPGGGLVVAYSVVAGVMAAAYLGAVGIGILKRRRTKAETDSLGQPYVHVAEMHEA</sequence>
<dbReference type="CDD" id="cd09630">
    <property type="entry name" value="CDH_like_cytochrome"/>
    <property type="match status" value="1"/>
</dbReference>
<dbReference type="InterPro" id="IPR005018">
    <property type="entry name" value="DOMON_domain"/>
</dbReference>
<comment type="subcellular location">
    <subcellularLocation>
        <location evidence="1">Membrane</location>
    </subcellularLocation>
</comment>
<dbReference type="CDD" id="cd08760">
    <property type="entry name" value="Cyt_b561_FRRS1_like"/>
    <property type="match status" value="1"/>
</dbReference>
<evidence type="ECO:0000259" key="9">
    <source>
        <dbReference type="PROSITE" id="PS50836"/>
    </source>
</evidence>
<feature type="region of interest" description="Disordered" evidence="7">
    <location>
        <begin position="172"/>
        <end position="203"/>
    </location>
</feature>
<organism evidence="10 11">
    <name type="scientific">Geosmithia morbida</name>
    <dbReference type="NCBI Taxonomy" id="1094350"/>
    <lineage>
        <taxon>Eukaryota</taxon>
        <taxon>Fungi</taxon>
        <taxon>Dikarya</taxon>
        <taxon>Ascomycota</taxon>
        <taxon>Pezizomycotina</taxon>
        <taxon>Sordariomycetes</taxon>
        <taxon>Hypocreomycetidae</taxon>
        <taxon>Hypocreales</taxon>
        <taxon>Bionectriaceae</taxon>
        <taxon>Geosmithia</taxon>
    </lineage>
</organism>
<dbReference type="GeneID" id="55971959"/>